<keyword evidence="5 6" id="KW-0449">Lipoprotein</keyword>
<dbReference type="PANTHER" id="PTHR30429">
    <property type="entry name" value="D-METHIONINE-BINDING LIPOPROTEIN METQ"/>
    <property type="match status" value="1"/>
</dbReference>
<gene>
    <name evidence="9" type="ORF">FB566_1199</name>
</gene>
<dbReference type="InParanoid" id="A0A543ASZ5"/>
<dbReference type="PROSITE" id="PS51257">
    <property type="entry name" value="PROKAR_LIPOPROTEIN"/>
    <property type="match status" value="1"/>
</dbReference>
<feature type="signal peptide" evidence="8">
    <location>
        <begin position="1"/>
        <end position="23"/>
    </location>
</feature>
<evidence type="ECO:0000256" key="5">
    <source>
        <dbReference type="ARBA" id="ARBA00023288"/>
    </source>
</evidence>
<dbReference type="AlphaFoldDB" id="A0A543ASZ5"/>
<comment type="similarity">
    <text evidence="6">Belongs to the nlpA lipoprotein family.</text>
</comment>
<organism evidence="9 10">
    <name type="scientific">Stackebrandtia endophytica</name>
    <dbReference type="NCBI Taxonomy" id="1496996"/>
    <lineage>
        <taxon>Bacteria</taxon>
        <taxon>Bacillati</taxon>
        <taxon>Actinomycetota</taxon>
        <taxon>Actinomycetes</taxon>
        <taxon>Glycomycetales</taxon>
        <taxon>Glycomycetaceae</taxon>
        <taxon>Stackebrandtia</taxon>
    </lineage>
</organism>
<dbReference type="Gene3D" id="3.40.190.10">
    <property type="entry name" value="Periplasmic binding protein-like II"/>
    <property type="match status" value="2"/>
</dbReference>
<dbReference type="RefSeq" id="WP_142035948.1">
    <property type="nucleotide sequence ID" value="NZ_JBHTGS010000001.1"/>
</dbReference>
<keyword evidence="3" id="KW-0472">Membrane</keyword>
<keyword evidence="10" id="KW-1185">Reference proteome</keyword>
<evidence type="ECO:0000256" key="2">
    <source>
        <dbReference type="ARBA" id="ARBA00022729"/>
    </source>
</evidence>
<feature type="chain" id="PRO_5022000601" description="Lipoprotein" evidence="8">
    <location>
        <begin position="24"/>
        <end position="265"/>
    </location>
</feature>
<evidence type="ECO:0000256" key="7">
    <source>
        <dbReference type="PIRSR" id="PIRSR002854-1"/>
    </source>
</evidence>
<proteinExistence type="inferred from homology"/>
<dbReference type="PIRSF" id="PIRSF002854">
    <property type="entry name" value="MetQ"/>
    <property type="match status" value="1"/>
</dbReference>
<evidence type="ECO:0000256" key="8">
    <source>
        <dbReference type="SAM" id="SignalP"/>
    </source>
</evidence>
<dbReference type="OrthoDB" id="9812878at2"/>
<evidence type="ECO:0000256" key="1">
    <source>
        <dbReference type="ARBA" id="ARBA00004635"/>
    </source>
</evidence>
<keyword evidence="4" id="KW-0564">Palmitate</keyword>
<sequence>MKRHLATAGIAGLLAVTTLSACGADSDALVVGASPTPHGEILEFIADNLAEDAGLTIEVQEFTDYVQPNPALTNGDIDANFFQHQPYLDEYNAAEDGDLVPVVEVLIEPLGGYSSRIDSIEDLPDGAQVSIPSDSTNGGRALDLLAANGLITLDAASGTFATESDIVDNPKNLEIVPLEAAQLPRSLEDVDLAIINGNYALEADLTPKEDSLILEKGENNPFANVLVVREADKNDEQIKKLAELLTSDEVRTFIEENFPNSIPTF</sequence>
<keyword evidence="2 8" id="KW-0732">Signal</keyword>
<comment type="subcellular location">
    <subcellularLocation>
        <location evidence="1">Membrane</location>
        <topology evidence="1">Lipid-anchor</topology>
    </subcellularLocation>
</comment>
<dbReference type="InterPro" id="IPR004872">
    <property type="entry name" value="Lipoprotein_NlpA"/>
</dbReference>
<reference evidence="9 10" key="1">
    <citation type="submission" date="2019-06" db="EMBL/GenBank/DDBJ databases">
        <title>Sequencing the genomes of 1000 actinobacteria strains.</title>
        <authorList>
            <person name="Klenk H.-P."/>
        </authorList>
    </citation>
    <scope>NUCLEOTIDE SEQUENCE [LARGE SCALE GENOMIC DNA]</scope>
    <source>
        <strain evidence="9 10">DSM 45928</strain>
    </source>
</reference>
<dbReference type="GO" id="GO:0016020">
    <property type="term" value="C:membrane"/>
    <property type="evidence" value="ECO:0007669"/>
    <property type="project" value="UniProtKB-SubCell"/>
</dbReference>
<protein>
    <recommendedName>
        <fullName evidence="6">Lipoprotein</fullName>
    </recommendedName>
</protein>
<evidence type="ECO:0000256" key="3">
    <source>
        <dbReference type="ARBA" id="ARBA00023136"/>
    </source>
</evidence>
<accession>A0A543ASZ5</accession>
<dbReference type="PANTHER" id="PTHR30429:SF0">
    <property type="entry name" value="METHIONINE-BINDING LIPOPROTEIN METQ"/>
    <property type="match status" value="1"/>
</dbReference>
<feature type="lipid moiety-binding region" description="S-diacylglycerol cysteine" evidence="7">
    <location>
        <position position="22"/>
    </location>
</feature>
<evidence type="ECO:0000256" key="6">
    <source>
        <dbReference type="PIRNR" id="PIRNR002854"/>
    </source>
</evidence>
<evidence type="ECO:0000256" key="4">
    <source>
        <dbReference type="ARBA" id="ARBA00023139"/>
    </source>
</evidence>
<dbReference type="CDD" id="cd13597">
    <property type="entry name" value="PBP2_lipoprotein_Tp32"/>
    <property type="match status" value="1"/>
</dbReference>
<evidence type="ECO:0000313" key="10">
    <source>
        <dbReference type="Proteomes" id="UP000317043"/>
    </source>
</evidence>
<dbReference type="Pfam" id="PF03180">
    <property type="entry name" value="Lipoprotein_9"/>
    <property type="match status" value="1"/>
</dbReference>
<dbReference type="SUPFAM" id="SSF53850">
    <property type="entry name" value="Periplasmic binding protein-like II"/>
    <property type="match status" value="1"/>
</dbReference>
<dbReference type="Proteomes" id="UP000317043">
    <property type="component" value="Unassembled WGS sequence"/>
</dbReference>
<evidence type="ECO:0000313" key="9">
    <source>
        <dbReference type="EMBL" id="TQL75688.1"/>
    </source>
</evidence>
<dbReference type="EMBL" id="VFOW01000001">
    <property type="protein sequence ID" value="TQL75688.1"/>
    <property type="molecule type" value="Genomic_DNA"/>
</dbReference>
<name>A0A543ASZ5_9ACTN</name>
<comment type="caution">
    <text evidence="9">The sequence shown here is derived from an EMBL/GenBank/DDBJ whole genome shotgun (WGS) entry which is preliminary data.</text>
</comment>